<protein>
    <recommendedName>
        <fullName evidence="5">Secreted protein</fullName>
    </recommendedName>
</protein>
<gene>
    <name evidence="3" type="ORF">IWZ03DRAFT_370831</name>
</gene>
<feature type="compositionally biased region" description="Polar residues" evidence="1">
    <location>
        <begin position="58"/>
        <end position="74"/>
    </location>
</feature>
<feature type="non-terminal residue" evidence="3">
    <location>
        <position position="74"/>
    </location>
</feature>
<dbReference type="EMBL" id="JBBPHU010000002">
    <property type="protein sequence ID" value="KAK7522294.1"/>
    <property type="molecule type" value="Genomic_DNA"/>
</dbReference>
<reference evidence="3 4" key="1">
    <citation type="submission" date="2024-04" db="EMBL/GenBank/DDBJ databases">
        <title>Phyllosticta paracitricarpa is synonymous to the EU quarantine fungus P. citricarpa based on phylogenomic analyses.</title>
        <authorList>
            <consortium name="Lawrence Berkeley National Laboratory"/>
            <person name="Van Ingen-Buijs V.A."/>
            <person name="Van Westerhoven A.C."/>
            <person name="Haridas S."/>
            <person name="Skiadas P."/>
            <person name="Martin F."/>
            <person name="Groenewald J.Z."/>
            <person name="Crous P.W."/>
            <person name="Seidl M.F."/>
        </authorList>
    </citation>
    <scope>NUCLEOTIDE SEQUENCE [LARGE SCALE GENOMIC DNA]</scope>
    <source>
        <strain evidence="3 4">CBS 123371</strain>
    </source>
</reference>
<keyword evidence="4" id="KW-1185">Reference proteome</keyword>
<accession>A0ABR1KXB8</accession>
<name>A0ABR1KXB8_9PEZI</name>
<dbReference type="Proteomes" id="UP001363622">
    <property type="component" value="Unassembled WGS sequence"/>
</dbReference>
<evidence type="ECO:0000313" key="4">
    <source>
        <dbReference type="Proteomes" id="UP001363622"/>
    </source>
</evidence>
<feature type="region of interest" description="Disordered" evidence="1">
    <location>
        <begin position="37"/>
        <end position="74"/>
    </location>
</feature>
<evidence type="ECO:0000313" key="3">
    <source>
        <dbReference type="EMBL" id="KAK7522294.1"/>
    </source>
</evidence>
<organism evidence="3 4">
    <name type="scientific">Phyllosticta citriasiana</name>
    <dbReference type="NCBI Taxonomy" id="595635"/>
    <lineage>
        <taxon>Eukaryota</taxon>
        <taxon>Fungi</taxon>
        <taxon>Dikarya</taxon>
        <taxon>Ascomycota</taxon>
        <taxon>Pezizomycotina</taxon>
        <taxon>Dothideomycetes</taxon>
        <taxon>Dothideomycetes incertae sedis</taxon>
        <taxon>Botryosphaeriales</taxon>
        <taxon>Phyllostictaceae</taxon>
        <taxon>Phyllosticta</taxon>
    </lineage>
</organism>
<proteinExistence type="predicted"/>
<feature type="chain" id="PRO_5045833142" description="Secreted protein" evidence="2">
    <location>
        <begin position="29"/>
        <end position="74"/>
    </location>
</feature>
<sequence>MATNRRHGFSWFPLLLSTVLETHPRCSGVPITADVRNHKKEMSRGSFQKSPEAEMAHSQMSSLDTFNLQQARRG</sequence>
<evidence type="ECO:0008006" key="5">
    <source>
        <dbReference type="Google" id="ProtNLM"/>
    </source>
</evidence>
<evidence type="ECO:0000256" key="2">
    <source>
        <dbReference type="SAM" id="SignalP"/>
    </source>
</evidence>
<comment type="caution">
    <text evidence="3">The sequence shown here is derived from an EMBL/GenBank/DDBJ whole genome shotgun (WGS) entry which is preliminary data.</text>
</comment>
<feature type="signal peptide" evidence="2">
    <location>
        <begin position="1"/>
        <end position="28"/>
    </location>
</feature>
<keyword evidence="2" id="KW-0732">Signal</keyword>
<evidence type="ECO:0000256" key="1">
    <source>
        <dbReference type="SAM" id="MobiDB-lite"/>
    </source>
</evidence>